<evidence type="ECO:0000313" key="2">
    <source>
        <dbReference type="EMBL" id="RLM17391.1"/>
    </source>
</evidence>
<dbReference type="InterPro" id="IPR007345">
    <property type="entry name" value="Polysacch_pyruvyl_Trfase"/>
</dbReference>
<proteinExistence type="predicted"/>
<evidence type="ECO:0000259" key="1">
    <source>
        <dbReference type="Pfam" id="PF04230"/>
    </source>
</evidence>
<dbReference type="AlphaFoldDB" id="A0A421DIT1"/>
<feature type="non-terminal residue" evidence="2">
    <location>
        <position position="1"/>
    </location>
</feature>
<dbReference type="Proteomes" id="UP000285648">
    <property type="component" value="Unassembled WGS sequence"/>
</dbReference>
<name>A0A421DIT1_9GAMM</name>
<organism evidence="2 3">
    <name type="scientific">Brenneria alni</name>
    <dbReference type="NCBI Taxonomy" id="71656"/>
    <lineage>
        <taxon>Bacteria</taxon>
        <taxon>Pseudomonadati</taxon>
        <taxon>Pseudomonadota</taxon>
        <taxon>Gammaproteobacteria</taxon>
        <taxon>Enterobacterales</taxon>
        <taxon>Pectobacteriaceae</taxon>
        <taxon>Brenneria</taxon>
    </lineage>
</organism>
<accession>A0A421DIT1</accession>
<protein>
    <recommendedName>
        <fullName evidence="1">Polysaccharide pyruvyl transferase domain-containing protein</fullName>
    </recommendedName>
</protein>
<dbReference type="RefSeq" id="WP_147437197.1">
    <property type="nucleotide sequence ID" value="NZ_MJLZ01000107.1"/>
</dbReference>
<sequence>SPTHEVIYNQAYKLNRISEFSFIGGSNLLSSDHSFLLKKKYNQWAVNIFDALKINNPILLGVGWKNYQVKPNFLTSFLYRKLLSSKEIHSVRDNYTLQKLKEVGINNAINTGCPTMWGLDKAHCDSIPDKKANIVVFTLTDYNRSPEHDKILIEILKRNYDEIFFWPQGRRDNEYLHCFNTDGIKIINPNLSSYDQLLSQDIDFIGTRLHAGIRAIQKKKRAIILGIDNRAEEIRKDTNLFVINRDEVNSLNEIISSRFKTDILVNFENICKWKKQFM</sequence>
<evidence type="ECO:0000313" key="3">
    <source>
        <dbReference type="Proteomes" id="UP000285648"/>
    </source>
</evidence>
<feature type="domain" description="Polysaccharide pyruvyl transferase" evidence="1">
    <location>
        <begin position="21"/>
        <end position="229"/>
    </location>
</feature>
<keyword evidence="3" id="KW-1185">Reference proteome</keyword>
<dbReference type="OrthoDB" id="9802987at2"/>
<dbReference type="Pfam" id="PF04230">
    <property type="entry name" value="PS_pyruv_trans"/>
    <property type="match status" value="1"/>
</dbReference>
<reference evidence="2 3" key="1">
    <citation type="submission" date="2016-09" db="EMBL/GenBank/DDBJ databases">
        <authorList>
            <person name="Doonan J."/>
            <person name="Pachebat J.A."/>
            <person name="Golyshin P.N."/>
            <person name="Denman S."/>
            <person name="Mcdonald J.E."/>
        </authorList>
    </citation>
    <scope>NUCLEOTIDE SEQUENCE [LARGE SCALE GENOMIC DNA]</scope>
    <source>
        <strain evidence="2 3">NCPPB 3934</strain>
    </source>
</reference>
<dbReference type="EMBL" id="MJLZ01000107">
    <property type="protein sequence ID" value="RLM17391.1"/>
    <property type="molecule type" value="Genomic_DNA"/>
</dbReference>
<gene>
    <name evidence="2" type="ORF">BIY29_19160</name>
</gene>
<comment type="caution">
    <text evidence="2">The sequence shown here is derived from an EMBL/GenBank/DDBJ whole genome shotgun (WGS) entry which is preliminary data.</text>
</comment>